<dbReference type="NCBIfam" id="TIGR00657">
    <property type="entry name" value="asp_kinases"/>
    <property type="match status" value="1"/>
</dbReference>
<evidence type="ECO:0000313" key="9">
    <source>
        <dbReference type="EMBL" id="ASJ17088.1"/>
    </source>
</evidence>
<dbReference type="GeneID" id="33322598"/>
<comment type="pathway">
    <text evidence="7">Amino-acid biosynthesis; L-threonine biosynthesis; L-threonine from L-aspartate: step 1/5.</text>
</comment>
<dbReference type="GO" id="GO:0009090">
    <property type="term" value="P:homoserine biosynthetic process"/>
    <property type="evidence" value="ECO:0007669"/>
    <property type="project" value="TreeGrafter"/>
</dbReference>
<dbReference type="Pfam" id="PF00696">
    <property type="entry name" value="AA_kinase"/>
    <property type="match status" value="1"/>
</dbReference>
<dbReference type="InterPro" id="IPR011819">
    <property type="entry name" value="AspKin_pair"/>
</dbReference>
<dbReference type="UniPathway" id="UPA00050">
    <property type="reaction ID" value="UER00461"/>
</dbReference>
<evidence type="ECO:0000259" key="8">
    <source>
        <dbReference type="Pfam" id="PF00696"/>
    </source>
</evidence>
<dbReference type="NCBIfam" id="TIGR02078">
    <property type="entry name" value="AspKin_pair"/>
    <property type="match status" value="1"/>
</dbReference>
<evidence type="ECO:0000313" key="11">
    <source>
        <dbReference type="Proteomes" id="UP000093069"/>
    </source>
</evidence>
<dbReference type="SUPFAM" id="SSF53633">
    <property type="entry name" value="Carbamate kinase-like"/>
    <property type="match status" value="1"/>
</dbReference>
<gene>
    <name evidence="9" type="ORF">A3L04_08415</name>
    <name evidence="10" type="ORF">CHITON_0912</name>
</gene>
<evidence type="ECO:0000256" key="4">
    <source>
        <dbReference type="ARBA" id="ARBA00022777"/>
    </source>
</evidence>
<evidence type="ECO:0000256" key="6">
    <source>
        <dbReference type="RuleBase" id="RU003448"/>
    </source>
</evidence>
<organism evidence="10 11">
    <name type="scientific">Thermococcus chitonophagus</name>
    <dbReference type="NCBI Taxonomy" id="54262"/>
    <lineage>
        <taxon>Archaea</taxon>
        <taxon>Methanobacteriati</taxon>
        <taxon>Methanobacteriota</taxon>
        <taxon>Thermococci</taxon>
        <taxon>Thermococcales</taxon>
        <taxon>Thermococcaceae</taxon>
        <taxon>Thermococcus</taxon>
    </lineage>
</organism>
<keyword evidence="7" id="KW-0028">Amino-acid biosynthesis</keyword>
<comment type="similarity">
    <text evidence="1 6">Belongs to the aspartokinase family.</text>
</comment>
<feature type="domain" description="Aspartate/glutamate/uridylate kinase" evidence="8">
    <location>
        <begin position="5"/>
        <end position="263"/>
    </location>
</feature>
<dbReference type="InterPro" id="IPR001341">
    <property type="entry name" value="Asp_kinase"/>
</dbReference>
<protein>
    <recommendedName>
        <fullName evidence="6">Aspartokinase</fullName>
        <ecNumber evidence="6">2.7.2.4</ecNumber>
    </recommendedName>
</protein>
<dbReference type="GO" id="GO:0005524">
    <property type="term" value="F:ATP binding"/>
    <property type="evidence" value="ECO:0007669"/>
    <property type="project" value="UniProtKB-KW"/>
</dbReference>
<dbReference type="PANTHER" id="PTHR21499">
    <property type="entry name" value="ASPARTATE KINASE"/>
    <property type="match status" value="1"/>
</dbReference>
<dbReference type="CDD" id="cd04234">
    <property type="entry name" value="AAK_AK"/>
    <property type="match status" value="1"/>
</dbReference>
<comment type="pathway">
    <text evidence="7">Amino-acid biosynthesis; L-methionine biosynthesis via de novo pathway; L-homoserine from L-aspartate: step 1/3.</text>
</comment>
<evidence type="ECO:0000256" key="7">
    <source>
        <dbReference type="RuleBase" id="RU004249"/>
    </source>
</evidence>
<dbReference type="UniPathway" id="UPA00051">
    <property type="reaction ID" value="UER00462"/>
</dbReference>
<dbReference type="AlphaFoldDB" id="A0A160VVD7"/>
<dbReference type="STRING" id="54262.CHITON_0912"/>
<dbReference type="PROSITE" id="PS00324">
    <property type="entry name" value="ASPARTOKINASE"/>
    <property type="match status" value="1"/>
</dbReference>
<evidence type="ECO:0000256" key="5">
    <source>
        <dbReference type="ARBA" id="ARBA00022840"/>
    </source>
</evidence>
<comment type="catalytic activity">
    <reaction evidence="6">
        <text>L-aspartate + ATP = 4-phospho-L-aspartate + ADP</text>
        <dbReference type="Rhea" id="RHEA:23776"/>
        <dbReference type="ChEBI" id="CHEBI:29991"/>
        <dbReference type="ChEBI" id="CHEBI:30616"/>
        <dbReference type="ChEBI" id="CHEBI:57535"/>
        <dbReference type="ChEBI" id="CHEBI:456216"/>
        <dbReference type="EC" id="2.7.2.4"/>
    </reaction>
</comment>
<dbReference type="UniPathway" id="UPA00034">
    <property type="reaction ID" value="UER00015"/>
</dbReference>
<reference evidence="10" key="1">
    <citation type="submission" date="2016-01" db="EMBL/GenBank/DDBJ databases">
        <authorList>
            <person name="Oliw E.H."/>
        </authorList>
    </citation>
    <scope>NUCLEOTIDE SEQUENCE</scope>
    <source>
        <strain evidence="10">1</strain>
    </source>
</reference>
<dbReference type="GO" id="GO:0009088">
    <property type="term" value="P:threonine biosynthetic process"/>
    <property type="evidence" value="ECO:0007669"/>
    <property type="project" value="UniProtKB-UniPathway"/>
</dbReference>
<dbReference type="EMBL" id="CP015193">
    <property type="protein sequence ID" value="ASJ17088.1"/>
    <property type="molecule type" value="Genomic_DNA"/>
</dbReference>
<evidence type="ECO:0000256" key="3">
    <source>
        <dbReference type="ARBA" id="ARBA00022741"/>
    </source>
</evidence>
<dbReference type="OrthoDB" id="8904at2157"/>
<keyword evidence="4 6" id="KW-0418">Kinase</keyword>
<dbReference type="GO" id="GO:0009089">
    <property type="term" value="P:lysine biosynthetic process via diaminopimelate"/>
    <property type="evidence" value="ECO:0007669"/>
    <property type="project" value="UniProtKB-UniPathway"/>
</dbReference>
<evidence type="ECO:0000313" key="12">
    <source>
        <dbReference type="Proteomes" id="UP000250189"/>
    </source>
</evidence>
<name>A0A160VVD7_9EURY</name>
<dbReference type="EC" id="2.7.2.4" evidence="6"/>
<dbReference type="RefSeq" id="WP_068577174.1">
    <property type="nucleotide sequence ID" value="NZ_CP015193.1"/>
</dbReference>
<comment type="pathway">
    <text evidence="7">Amino-acid biosynthesis; L-lysine biosynthesis via DAP pathway; (S)-tetrahydrodipicolinate from L-aspartate: step 1/4.</text>
</comment>
<reference evidence="9 12" key="3">
    <citation type="submission" date="2016-04" db="EMBL/GenBank/DDBJ databases">
        <title>Complete genome sequence of Thermococcus chitonophagus type strain GC74.</title>
        <authorList>
            <person name="Oger P.M."/>
        </authorList>
    </citation>
    <scope>NUCLEOTIDE SEQUENCE [LARGE SCALE GENOMIC DNA]</scope>
    <source>
        <strain evidence="9 12">GC74</strain>
    </source>
</reference>
<dbReference type="Proteomes" id="UP000250189">
    <property type="component" value="Chromosome"/>
</dbReference>
<keyword evidence="5" id="KW-0067">ATP-binding</keyword>
<dbReference type="InterPro" id="IPR001048">
    <property type="entry name" value="Asp/Glu/Uridylate_kinase"/>
</dbReference>
<dbReference type="PANTHER" id="PTHR21499:SF70">
    <property type="entry name" value="ASPARTOKINASE"/>
    <property type="match status" value="1"/>
</dbReference>
<sequence length="356" mass="39562">MVEKPFVIKFGGSSVRYAFEEALELVKHVSEGRSVVVVVSALKGVTDELIRLAEGDMEALDRIREIHEPFCEELGINLDGLFRELELTLNQNFPTEECYRDAVVSFGERFSSVLFAEGLRLIGVEAKAIDSKDVLVARGSFGSAEVDMKASKGRISLLKKLLAKGVVPVVTGFYGDLNGFRATFGRGGSDYSATALASLLDAKAVVIMSDVEGIYTADPRIVPSAKLIPYLSYEEARTAARLGMKALHWRAIDPVENKIPVIFGKTKDWRFGTLVMEDSLRIPIVVHRNTQERAEVSIVGANAFYGPYKVIERGENFVRLEVPKDELTRAVREIHRMVVENESLRSGNYSELWARI</sequence>
<dbReference type="KEGG" id="tch:CHITON_0912"/>
<dbReference type="NCBIfam" id="NF006234">
    <property type="entry name" value="PRK08373.1"/>
    <property type="match status" value="1"/>
</dbReference>
<keyword evidence="12" id="KW-1185">Reference proteome</keyword>
<dbReference type="InterPro" id="IPR036393">
    <property type="entry name" value="AceGlu_kinase-like_sf"/>
</dbReference>
<evidence type="ECO:0000256" key="2">
    <source>
        <dbReference type="ARBA" id="ARBA00022679"/>
    </source>
</evidence>
<keyword evidence="3" id="KW-0547">Nucleotide-binding</keyword>
<dbReference type="GO" id="GO:0004072">
    <property type="term" value="F:aspartate kinase activity"/>
    <property type="evidence" value="ECO:0007669"/>
    <property type="project" value="UniProtKB-EC"/>
</dbReference>
<accession>A0A160VVD7</accession>
<keyword evidence="2 6" id="KW-0808">Transferase</keyword>
<dbReference type="Gene3D" id="3.40.1160.10">
    <property type="entry name" value="Acetylglutamate kinase-like"/>
    <property type="match status" value="1"/>
</dbReference>
<reference evidence="11" key="2">
    <citation type="submission" date="2016-01" db="EMBL/GenBank/DDBJ databases">
        <authorList>
            <person name="Vorgias C.E."/>
        </authorList>
    </citation>
    <scope>NUCLEOTIDE SEQUENCE [LARGE SCALE GENOMIC DNA]</scope>
</reference>
<evidence type="ECO:0000313" key="10">
    <source>
        <dbReference type="EMBL" id="CUX77691.1"/>
    </source>
</evidence>
<dbReference type="Proteomes" id="UP000093069">
    <property type="component" value="Chromosome I"/>
</dbReference>
<proteinExistence type="inferred from homology"/>
<dbReference type="EMBL" id="LN999010">
    <property type="protein sequence ID" value="CUX77691.1"/>
    <property type="molecule type" value="Genomic_DNA"/>
</dbReference>
<evidence type="ECO:0000256" key="1">
    <source>
        <dbReference type="ARBA" id="ARBA00010122"/>
    </source>
</evidence>
<dbReference type="InterPro" id="IPR018042">
    <property type="entry name" value="Aspartate_kinase_CS"/>
</dbReference>
<dbReference type="GO" id="GO:0005829">
    <property type="term" value="C:cytosol"/>
    <property type="evidence" value="ECO:0007669"/>
    <property type="project" value="TreeGrafter"/>
</dbReference>